<keyword evidence="4" id="KW-0067">ATP-binding</keyword>
<dbReference type="EMBL" id="ASRX01000011">
    <property type="protein sequence ID" value="EYF07295.1"/>
    <property type="molecule type" value="Genomic_DNA"/>
</dbReference>
<proteinExistence type="predicted"/>
<protein>
    <submittedName>
        <fullName evidence="7">Serine/threonine protein kinase</fullName>
    </submittedName>
</protein>
<dbReference type="Gene3D" id="3.30.200.20">
    <property type="entry name" value="Phosphorylase Kinase, domain 1"/>
    <property type="match status" value="1"/>
</dbReference>
<feature type="region of interest" description="Disordered" evidence="5">
    <location>
        <begin position="317"/>
        <end position="367"/>
    </location>
</feature>
<dbReference type="PROSITE" id="PS50011">
    <property type="entry name" value="PROTEIN_KINASE_DOM"/>
    <property type="match status" value="1"/>
</dbReference>
<feature type="compositionally biased region" description="Polar residues" evidence="5">
    <location>
        <begin position="497"/>
        <end position="511"/>
    </location>
</feature>
<dbReference type="PROSITE" id="PS00108">
    <property type="entry name" value="PROTEIN_KINASE_ST"/>
    <property type="match status" value="1"/>
</dbReference>
<dbReference type="GO" id="GO:0004674">
    <property type="term" value="F:protein serine/threonine kinase activity"/>
    <property type="evidence" value="ECO:0007669"/>
    <property type="project" value="UniProtKB-KW"/>
</dbReference>
<dbReference type="PANTHER" id="PTHR43289:SF6">
    <property type="entry name" value="SERINE_THREONINE-PROTEIN KINASE NEKL-3"/>
    <property type="match status" value="1"/>
</dbReference>
<reference evidence="7 8" key="1">
    <citation type="submission" date="2013-05" db="EMBL/GenBank/DDBJ databases">
        <title>Genome assembly of Chondromyces apiculatus DSM 436.</title>
        <authorList>
            <person name="Sharma G."/>
            <person name="Khatri I."/>
            <person name="Kaur C."/>
            <person name="Mayilraj S."/>
            <person name="Subramanian S."/>
        </authorList>
    </citation>
    <scope>NUCLEOTIDE SEQUENCE [LARGE SCALE GENOMIC DNA]</scope>
    <source>
        <strain evidence="7 8">DSM 436</strain>
    </source>
</reference>
<dbReference type="PANTHER" id="PTHR43289">
    <property type="entry name" value="MITOGEN-ACTIVATED PROTEIN KINASE KINASE KINASE 20-RELATED"/>
    <property type="match status" value="1"/>
</dbReference>
<dbReference type="eggNOG" id="COG0515">
    <property type="taxonomic scope" value="Bacteria"/>
</dbReference>
<dbReference type="AlphaFoldDB" id="A0A017TEN9"/>
<evidence type="ECO:0000256" key="4">
    <source>
        <dbReference type="ARBA" id="ARBA00022840"/>
    </source>
</evidence>
<feature type="domain" description="Protein kinase" evidence="6">
    <location>
        <begin position="28"/>
        <end position="296"/>
    </location>
</feature>
<feature type="compositionally biased region" description="Low complexity" evidence="5">
    <location>
        <begin position="317"/>
        <end position="331"/>
    </location>
</feature>
<dbReference type="RefSeq" id="WP_044238414.1">
    <property type="nucleotide sequence ID" value="NZ_ASRX01000011.1"/>
</dbReference>
<evidence type="ECO:0000313" key="7">
    <source>
        <dbReference type="EMBL" id="EYF07295.1"/>
    </source>
</evidence>
<dbReference type="SMART" id="SM00220">
    <property type="entry name" value="S_TKc"/>
    <property type="match status" value="1"/>
</dbReference>
<evidence type="ECO:0000256" key="1">
    <source>
        <dbReference type="ARBA" id="ARBA00022679"/>
    </source>
</evidence>
<dbReference type="InterPro" id="IPR011009">
    <property type="entry name" value="Kinase-like_dom_sf"/>
</dbReference>
<organism evidence="7 8">
    <name type="scientific">Chondromyces apiculatus DSM 436</name>
    <dbReference type="NCBI Taxonomy" id="1192034"/>
    <lineage>
        <taxon>Bacteria</taxon>
        <taxon>Pseudomonadati</taxon>
        <taxon>Myxococcota</taxon>
        <taxon>Polyangia</taxon>
        <taxon>Polyangiales</taxon>
        <taxon>Polyangiaceae</taxon>
        <taxon>Chondromyces</taxon>
    </lineage>
</organism>
<keyword evidence="7" id="KW-0723">Serine/threonine-protein kinase</keyword>
<feature type="compositionally biased region" description="Low complexity" evidence="5">
    <location>
        <begin position="460"/>
        <end position="477"/>
    </location>
</feature>
<dbReference type="InterPro" id="IPR000719">
    <property type="entry name" value="Prot_kinase_dom"/>
</dbReference>
<sequence>MTSSSPELETSVARRAQARVGQILREKWRLDSLIGVGGMAAVYKASHRNGMRGAVKMLHLEFSANDDVRQRFLREGYVANRVDHPGAVRVLDDDVAEDGSVFLVMELLEGATLDRMAMMRQEGRLGVDEVLTMSDALLGLLVVAHSKGIVHRDLKPENLFLTMAGELKVLDFGIARVREVQASGRETREGSLMGTPAFMPPEQAMGSWSEVDGRTDLWAAGATMFSLLTGRLVHDGDTAQKLLLASMTKQAPPLGQVAPGMPLEVCAVVDRALAFARDQRWPDASAMQQAVRHAREVRARASSPVLSVPQFGVMPSPSVPSASVPAPSGPMQSGPMQSSPGELVRTPSGPGDRAALPSVPGPLMPGSSTPAPLVAGVVQGPGALRPLQGASIAAVGISARSNDLGGTTSPRRGRSAIAVGIVVGALSCLALAAVFGTRMLGSSDGGEETSQSGSVAPVSETAPGAPGGAVTPVGEPATSVSVSPAGAALVGSPPPESTVSAAATPEGTTPGSVAPSVKASGKPPEPRPAAPGTTARPPTTSKPAEPPPATTTRPKAGFDGRF</sequence>
<evidence type="ECO:0000259" key="6">
    <source>
        <dbReference type="PROSITE" id="PS50011"/>
    </source>
</evidence>
<evidence type="ECO:0000313" key="8">
    <source>
        <dbReference type="Proteomes" id="UP000019678"/>
    </source>
</evidence>
<dbReference type="Pfam" id="PF00069">
    <property type="entry name" value="Pkinase"/>
    <property type="match status" value="1"/>
</dbReference>
<dbReference type="OrthoDB" id="5495090at2"/>
<dbReference type="GO" id="GO:0005524">
    <property type="term" value="F:ATP binding"/>
    <property type="evidence" value="ECO:0007669"/>
    <property type="project" value="UniProtKB-KW"/>
</dbReference>
<evidence type="ECO:0000256" key="5">
    <source>
        <dbReference type="SAM" id="MobiDB-lite"/>
    </source>
</evidence>
<accession>A0A017TEN9</accession>
<gene>
    <name evidence="7" type="ORF">CAP_0774</name>
</gene>
<dbReference type="CDD" id="cd14014">
    <property type="entry name" value="STKc_PknB_like"/>
    <property type="match status" value="1"/>
</dbReference>
<dbReference type="InterPro" id="IPR008271">
    <property type="entry name" value="Ser/Thr_kinase_AS"/>
</dbReference>
<evidence type="ECO:0000256" key="3">
    <source>
        <dbReference type="ARBA" id="ARBA00022777"/>
    </source>
</evidence>
<dbReference type="STRING" id="1192034.CAP_0774"/>
<evidence type="ECO:0000256" key="2">
    <source>
        <dbReference type="ARBA" id="ARBA00022741"/>
    </source>
</evidence>
<keyword evidence="2" id="KW-0547">Nucleotide-binding</keyword>
<dbReference type="Proteomes" id="UP000019678">
    <property type="component" value="Unassembled WGS sequence"/>
</dbReference>
<name>A0A017TEN9_9BACT</name>
<dbReference type="SUPFAM" id="SSF56112">
    <property type="entry name" value="Protein kinase-like (PK-like)"/>
    <property type="match status" value="1"/>
</dbReference>
<dbReference type="Gene3D" id="1.10.510.10">
    <property type="entry name" value="Transferase(Phosphotransferase) domain 1"/>
    <property type="match status" value="1"/>
</dbReference>
<keyword evidence="3 7" id="KW-0418">Kinase</keyword>
<keyword evidence="1" id="KW-0808">Transferase</keyword>
<feature type="region of interest" description="Disordered" evidence="5">
    <location>
        <begin position="442"/>
        <end position="562"/>
    </location>
</feature>
<comment type="caution">
    <text evidence="7">The sequence shown here is derived from an EMBL/GenBank/DDBJ whole genome shotgun (WGS) entry which is preliminary data.</text>
</comment>
<keyword evidence="8" id="KW-1185">Reference proteome</keyword>
<feature type="compositionally biased region" description="Low complexity" evidence="5">
    <location>
        <begin position="530"/>
        <end position="543"/>
    </location>
</feature>